<dbReference type="InterPro" id="IPR033648">
    <property type="entry name" value="AAR2_C"/>
</dbReference>
<proteinExistence type="predicted"/>
<dbReference type="Proteomes" id="UP000054321">
    <property type="component" value="Unassembled WGS sequence"/>
</dbReference>
<name>A0A0C3GFJ3_OIDMZ</name>
<dbReference type="Pfam" id="PF05282">
    <property type="entry name" value="AAR2"/>
    <property type="match status" value="1"/>
</dbReference>
<evidence type="ECO:0000256" key="1">
    <source>
        <dbReference type="SAM" id="MobiDB-lite"/>
    </source>
</evidence>
<dbReference type="HOGENOM" id="CLU_024943_0_0_1"/>
<keyword evidence="4" id="KW-1185">Reference proteome</keyword>
<dbReference type="OrthoDB" id="201752at2759"/>
<gene>
    <name evidence="3" type="ORF">OIDMADRAFT_134855</name>
</gene>
<evidence type="ECO:0000259" key="2">
    <source>
        <dbReference type="Pfam" id="PF05282"/>
    </source>
</evidence>
<accession>A0A0C3GFJ3</accession>
<dbReference type="CDD" id="cd13778">
    <property type="entry name" value="Aar2_C"/>
    <property type="match status" value="1"/>
</dbReference>
<feature type="compositionally biased region" description="Polar residues" evidence="1">
    <location>
        <begin position="9"/>
        <end position="25"/>
    </location>
</feature>
<evidence type="ECO:0000313" key="4">
    <source>
        <dbReference type="Proteomes" id="UP000054321"/>
    </source>
</evidence>
<dbReference type="PANTHER" id="PTHR12689:SF4">
    <property type="entry name" value="PROTEIN AAR2 HOMOLOG"/>
    <property type="match status" value="1"/>
</dbReference>
<dbReference type="STRING" id="913774.A0A0C3GFJ3"/>
<dbReference type="InterPro" id="IPR007946">
    <property type="entry name" value="AAR2"/>
</dbReference>
<dbReference type="PANTHER" id="PTHR12689">
    <property type="entry name" value="A1 CISTRON SPLICING FACTOR AAR2-RELATED"/>
    <property type="match status" value="1"/>
</dbReference>
<dbReference type="InParanoid" id="A0A0C3GFJ3"/>
<evidence type="ECO:0000313" key="3">
    <source>
        <dbReference type="EMBL" id="KIM94885.1"/>
    </source>
</evidence>
<dbReference type="InterPro" id="IPR038514">
    <property type="entry name" value="AAR2_C_sf"/>
</dbReference>
<dbReference type="AlphaFoldDB" id="A0A0C3GFJ3"/>
<dbReference type="GO" id="GO:0000244">
    <property type="term" value="P:spliceosomal tri-snRNP complex assembly"/>
    <property type="evidence" value="ECO:0007669"/>
    <property type="project" value="TreeGrafter"/>
</dbReference>
<organism evidence="3 4">
    <name type="scientific">Oidiodendron maius (strain Zn)</name>
    <dbReference type="NCBI Taxonomy" id="913774"/>
    <lineage>
        <taxon>Eukaryota</taxon>
        <taxon>Fungi</taxon>
        <taxon>Dikarya</taxon>
        <taxon>Ascomycota</taxon>
        <taxon>Pezizomycotina</taxon>
        <taxon>Leotiomycetes</taxon>
        <taxon>Leotiomycetes incertae sedis</taxon>
        <taxon>Myxotrichaceae</taxon>
        <taxon>Oidiodendron</taxon>
    </lineage>
</organism>
<feature type="domain" description="AAR2 C-terminal" evidence="2">
    <location>
        <begin position="244"/>
        <end position="408"/>
    </location>
</feature>
<dbReference type="EMBL" id="KN832888">
    <property type="protein sequence ID" value="KIM94885.1"/>
    <property type="molecule type" value="Genomic_DNA"/>
</dbReference>
<reference evidence="3 4" key="1">
    <citation type="submission" date="2014-04" db="EMBL/GenBank/DDBJ databases">
        <authorList>
            <consortium name="DOE Joint Genome Institute"/>
            <person name="Kuo A."/>
            <person name="Martino E."/>
            <person name="Perotto S."/>
            <person name="Kohler A."/>
            <person name="Nagy L.G."/>
            <person name="Floudas D."/>
            <person name="Copeland A."/>
            <person name="Barry K.W."/>
            <person name="Cichocki N."/>
            <person name="Veneault-Fourrey C."/>
            <person name="LaButti K."/>
            <person name="Lindquist E.A."/>
            <person name="Lipzen A."/>
            <person name="Lundell T."/>
            <person name="Morin E."/>
            <person name="Murat C."/>
            <person name="Sun H."/>
            <person name="Tunlid A."/>
            <person name="Henrissat B."/>
            <person name="Grigoriev I.V."/>
            <person name="Hibbett D.S."/>
            <person name="Martin F."/>
            <person name="Nordberg H.P."/>
            <person name="Cantor M.N."/>
            <person name="Hua S.X."/>
        </authorList>
    </citation>
    <scope>NUCLEOTIDE SEQUENCE [LARGE SCALE GENOMIC DNA]</scope>
    <source>
        <strain evidence="3 4">Zn</strain>
    </source>
</reference>
<sequence length="453" mass="51232">MKEAAQLEATPSSTANAFKTQDSTTTMDPTFMQNQISIQRSPSAAHLQASALSRKLSVKSNGSSDHAIGYPPLTGIVLDNDGQELHGHERQDSDSSNIEISNTCSLSKASTEFGEIHVKRWDSYNECLSEEVSAAEVRIQKGCVPEILDKLQEYSVSNPTNSKSGSTSLDLSNVKLLYAKNSNIWTHLTSSMKGALLTKITGQQWNHWQVSSSDDYRQPREPNLPDDPMDFRNEEVLHFVFPRSTRTFSDEVLGRDRTEQAMDTTSHIKSIIATHCTFEDQDEIIGEMQFCYITGMMLGNLACMEQWGHIVKVLFRAFKLVLELPVFVRKVIESFHAQLIYDEEGLDSSILDHDPNLGDELKKLLTIFKSRLTELLLDQGNQLTDDQNAVGQAFEELESWLWKWGWDLRSNYVRSGKVQLEDGEMVDLELADFEDEDERGKTEKLFAKYLILT</sequence>
<protein>
    <recommendedName>
        <fullName evidence="2">AAR2 C-terminal domain-containing protein</fullName>
    </recommendedName>
</protein>
<feature type="region of interest" description="Disordered" evidence="1">
    <location>
        <begin position="1"/>
        <end position="25"/>
    </location>
</feature>
<dbReference type="Gene3D" id="1.25.40.550">
    <property type="entry name" value="Aar2, C-terminal domain-like"/>
    <property type="match status" value="1"/>
</dbReference>
<reference evidence="4" key="2">
    <citation type="submission" date="2015-01" db="EMBL/GenBank/DDBJ databases">
        <title>Evolutionary Origins and Diversification of the Mycorrhizal Mutualists.</title>
        <authorList>
            <consortium name="DOE Joint Genome Institute"/>
            <consortium name="Mycorrhizal Genomics Consortium"/>
            <person name="Kohler A."/>
            <person name="Kuo A."/>
            <person name="Nagy L.G."/>
            <person name="Floudas D."/>
            <person name="Copeland A."/>
            <person name="Barry K.W."/>
            <person name="Cichocki N."/>
            <person name="Veneault-Fourrey C."/>
            <person name="LaButti K."/>
            <person name="Lindquist E.A."/>
            <person name="Lipzen A."/>
            <person name="Lundell T."/>
            <person name="Morin E."/>
            <person name="Murat C."/>
            <person name="Riley R."/>
            <person name="Ohm R."/>
            <person name="Sun H."/>
            <person name="Tunlid A."/>
            <person name="Henrissat B."/>
            <person name="Grigoriev I.V."/>
            <person name="Hibbett D.S."/>
            <person name="Martin F."/>
        </authorList>
    </citation>
    <scope>NUCLEOTIDE SEQUENCE [LARGE SCALE GENOMIC DNA]</scope>
    <source>
        <strain evidence="4">Zn</strain>
    </source>
</reference>